<name>A0AAW0AMV6_9AGAR</name>
<feature type="transmembrane region" description="Helical" evidence="2">
    <location>
        <begin position="454"/>
        <end position="475"/>
    </location>
</feature>
<keyword evidence="2" id="KW-1133">Transmembrane helix</keyword>
<dbReference type="EMBL" id="JAWWNJ010000058">
    <property type="protein sequence ID" value="KAK7014032.1"/>
    <property type="molecule type" value="Genomic_DNA"/>
</dbReference>
<evidence type="ECO:0000256" key="1">
    <source>
        <dbReference type="SAM" id="MobiDB-lite"/>
    </source>
</evidence>
<organism evidence="3 4">
    <name type="scientific">Favolaschia claudopus</name>
    <dbReference type="NCBI Taxonomy" id="2862362"/>
    <lineage>
        <taxon>Eukaryota</taxon>
        <taxon>Fungi</taxon>
        <taxon>Dikarya</taxon>
        <taxon>Basidiomycota</taxon>
        <taxon>Agaricomycotina</taxon>
        <taxon>Agaricomycetes</taxon>
        <taxon>Agaricomycetidae</taxon>
        <taxon>Agaricales</taxon>
        <taxon>Marasmiineae</taxon>
        <taxon>Mycenaceae</taxon>
        <taxon>Favolaschia</taxon>
    </lineage>
</organism>
<accession>A0AAW0AMV6</accession>
<proteinExistence type="predicted"/>
<keyword evidence="2" id="KW-0472">Membrane</keyword>
<reference evidence="3 4" key="1">
    <citation type="journal article" date="2024" name="J Genomics">
        <title>Draft genome sequencing and assembly of Favolaschia claudopus CIRM-BRFM 2984 isolated from oak limbs.</title>
        <authorList>
            <person name="Navarro D."/>
            <person name="Drula E."/>
            <person name="Chaduli D."/>
            <person name="Cazenave R."/>
            <person name="Ahrendt S."/>
            <person name="Wang J."/>
            <person name="Lipzen A."/>
            <person name="Daum C."/>
            <person name="Barry K."/>
            <person name="Grigoriev I.V."/>
            <person name="Favel A."/>
            <person name="Rosso M.N."/>
            <person name="Martin F."/>
        </authorList>
    </citation>
    <scope>NUCLEOTIDE SEQUENCE [LARGE SCALE GENOMIC DNA]</scope>
    <source>
        <strain evidence="3 4">CIRM-BRFM 2984</strain>
    </source>
</reference>
<gene>
    <name evidence="3" type="ORF">R3P38DRAFT_2545977</name>
</gene>
<feature type="transmembrane region" description="Helical" evidence="2">
    <location>
        <begin position="122"/>
        <end position="146"/>
    </location>
</feature>
<feature type="transmembrane region" description="Helical" evidence="2">
    <location>
        <begin position="195"/>
        <end position="215"/>
    </location>
</feature>
<evidence type="ECO:0000256" key="2">
    <source>
        <dbReference type="SAM" id="Phobius"/>
    </source>
</evidence>
<evidence type="ECO:0000313" key="4">
    <source>
        <dbReference type="Proteomes" id="UP001362999"/>
    </source>
</evidence>
<feature type="transmembrane region" description="Helical" evidence="2">
    <location>
        <begin position="21"/>
        <end position="40"/>
    </location>
</feature>
<keyword evidence="2" id="KW-0812">Transmembrane</keyword>
<keyword evidence="4" id="KW-1185">Reference proteome</keyword>
<comment type="caution">
    <text evidence="3">The sequence shown here is derived from an EMBL/GenBank/DDBJ whole genome shotgun (WGS) entry which is preliminary data.</text>
</comment>
<feature type="compositionally biased region" description="Basic and acidic residues" evidence="1">
    <location>
        <begin position="576"/>
        <end position="585"/>
    </location>
</feature>
<dbReference type="AlphaFoldDB" id="A0AAW0AMV6"/>
<dbReference type="Proteomes" id="UP001362999">
    <property type="component" value="Unassembled WGS sequence"/>
</dbReference>
<evidence type="ECO:0000313" key="3">
    <source>
        <dbReference type="EMBL" id="KAK7014032.1"/>
    </source>
</evidence>
<sequence length="622" mass="67988">MTSTTLKSLNGALFSSTARIYNLRALLLVTIILIPVTVITRPRPETLSVQGLYTLFYIHYAVIFGLVTCGFVLAHHIFRLCTIFRLNAVFDWILGILEVSAVAFIVGLSGSIWPFAGSGFNFALIARCVQLTCLLLSQIWATAAIMSSSEHVLRQRSAFFAGCTPCRRSKSYTLARILFNRSAGEQHRGEYSGIALVRGLVLAFLCLLFPTIAVYDIVISPLQAKVYTRPIQLKNVINSTHAAPIQSIVSWGPHVAMFNLAVRMNGKECQSPSPMGLEAGNSGFTIVPGAAHPRAWTPDQTVSYWHCAPDTDSEQPAASFLAKDNLQVDSFTGSGPVYLQIGQENNFDDIIQYTAPIAMWPGNSLVSTLTWTQYRVVDPGIPLLLGSLASMRTFVIAELHTSDANQSDPRLGLAPSSSHISNLIIYQPSGIPVKAIEEYTEFSALGGFATVGGLWTFINGAFSLFFGANVLYFLFGHRPLSALGIVHIFQRDRLVRQWHEDYPALRTEGGMPRSENAGIVAFLRERLVDLEGGESISDFEDEDGASANDMSCKSGEREFEMNEDTTKQGSLAAGAEVKDMTSGDRECSSVGAWREHVCAQFEEVSLLGSKGNEVAGGERRQK</sequence>
<protein>
    <submittedName>
        <fullName evidence="3">Short-chain dehydrogenase/reductase family protein</fullName>
    </submittedName>
</protein>
<feature type="transmembrane region" description="Helical" evidence="2">
    <location>
        <begin position="52"/>
        <end position="78"/>
    </location>
</feature>
<feature type="region of interest" description="Disordered" evidence="1">
    <location>
        <begin position="558"/>
        <end position="585"/>
    </location>
</feature>
<feature type="transmembrane region" description="Helical" evidence="2">
    <location>
        <begin position="90"/>
        <end position="116"/>
    </location>
</feature>